<sequence>MQKTLKRSPLRDRWRRWKASGIPMTVRLSWALEDASVTHPVLTALFLAILVAAAGWLLVTLVMILRHP</sequence>
<evidence type="ECO:0000313" key="3">
    <source>
        <dbReference type="Proteomes" id="UP001431186"/>
    </source>
</evidence>
<protein>
    <recommendedName>
        <fullName evidence="4">DUF2970 domain-containing protein</fullName>
    </recommendedName>
</protein>
<keyword evidence="1" id="KW-1133">Transmembrane helix</keyword>
<dbReference type="KEGG" id="lcal:ATTO_12510"/>
<feature type="transmembrane region" description="Helical" evidence="1">
    <location>
        <begin position="41"/>
        <end position="65"/>
    </location>
</feature>
<evidence type="ECO:0008006" key="4">
    <source>
        <dbReference type="Google" id="ProtNLM"/>
    </source>
</evidence>
<dbReference type="Proteomes" id="UP001431186">
    <property type="component" value="Chromosome"/>
</dbReference>
<keyword evidence="1" id="KW-0472">Membrane</keyword>
<gene>
    <name evidence="2" type="ORF">ATTO_12510</name>
</gene>
<organism evidence="2 3">
    <name type="scientific">Leptogranulimonas caecicola</name>
    <dbReference type="NCBI Taxonomy" id="2894156"/>
    <lineage>
        <taxon>Bacteria</taxon>
        <taxon>Bacillati</taxon>
        <taxon>Actinomycetota</taxon>
        <taxon>Coriobacteriia</taxon>
        <taxon>Coriobacteriales</taxon>
        <taxon>Kribbibacteriaceae</taxon>
        <taxon>Leptogranulimonas</taxon>
    </lineage>
</organism>
<keyword evidence="1" id="KW-0812">Transmembrane</keyword>
<keyword evidence="3" id="KW-1185">Reference proteome</keyword>
<proteinExistence type="predicted"/>
<reference evidence="2" key="1">
    <citation type="submission" date="2021-11" db="EMBL/GenBank/DDBJ databases">
        <title>Complete genome sequence of Atopobiaceae bacterium TOC12.</title>
        <authorList>
            <person name="Morinaga K."/>
            <person name="Kusada H."/>
            <person name="Tamaki H."/>
        </authorList>
    </citation>
    <scope>NUCLEOTIDE SEQUENCE</scope>
    <source>
        <strain evidence="2">TOC12</strain>
    </source>
</reference>
<accession>A0AAU9CCS4</accession>
<dbReference type="RefSeq" id="WP_168896724.1">
    <property type="nucleotide sequence ID" value="NZ_AP025285.1"/>
</dbReference>
<dbReference type="EMBL" id="AP025285">
    <property type="protein sequence ID" value="BDC91379.1"/>
    <property type="molecule type" value="Genomic_DNA"/>
</dbReference>
<evidence type="ECO:0000256" key="1">
    <source>
        <dbReference type="SAM" id="Phobius"/>
    </source>
</evidence>
<evidence type="ECO:0000313" key="2">
    <source>
        <dbReference type="EMBL" id="BDC91379.1"/>
    </source>
</evidence>
<dbReference type="AlphaFoldDB" id="A0AAU9CCS4"/>
<name>A0AAU9CCS4_9ACTN</name>